<dbReference type="InterPro" id="IPR023093">
    <property type="entry name" value="ScpA-like_C"/>
</dbReference>
<dbReference type="PANTHER" id="PTHR33969">
    <property type="entry name" value="SEGREGATION AND CONDENSATION PROTEIN A"/>
    <property type="match status" value="1"/>
</dbReference>
<dbReference type="InterPro" id="IPR003768">
    <property type="entry name" value="ScpA"/>
</dbReference>
<name>A0A832V089_9ARCH</name>
<evidence type="ECO:0000313" key="1">
    <source>
        <dbReference type="EMBL" id="HIJ99387.1"/>
    </source>
</evidence>
<dbReference type="PANTHER" id="PTHR33969:SF2">
    <property type="entry name" value="SEGREGATION AND CONDENSATION PROTEIN A"/>
    <property type="match status" value="1"/>
</dbReference>
<gene>
    <name evidence="1" type="ORF">H1011_01005</name>
</gene>
<dbReference type="Gene3D" id="6.10.250.2410">
    <property type="match status" value="1"/>
</dbReference>
<evidence type="ECO:0000313" key="2">
    <source>
        <dbReference type="Proteomes" id="UP000604391"/>
    </source>
</evidence>
<dbReference type="AlphaFoldDB" id="A0A832V089"/>
<organism evidence="1 2">
    <name type="scientific">Candidatus Undinarchaeum marinum</name>
    <dbReference type="NCBI Taxonomy" id="2756141"/>
    <lineage>
        <taxon>Archaea</taxon>
        <taxon>Candidatus Undinarchaeota</taxon>
        <taxon>Candidatus Undinarchaeia</taxon>
        <taxon>Candidatus Undinarchaeales</taxon>
        <taxon>Candidatus Undinarchaeaceae</taxon>
        <taxon>Candidatus Undinarchaeum</taxon>
    </lineage>
</organism>
<comment type="caution">
    <text evidence="1">The sequence shown here is derived from an EMBL/GenBank/DDBJ whole genome shotgun (WGS) entry which is preliminary data.</text>
</comment>
<proteinExistence type="predicted"/>
<protein>
    <submittedName>
        <fullName evidence="1">Segregation/condensation protein A</fullName>
    </submittedName>
</protein>
<dbReference type="EMBL" id="DVAD01000007">
    <property type="protein sequence ID" value="HIJ99387.1"/>
    <property type="molecule type" value="Genomic_DNA"/>
</dbReference>
<dbReference type="Gene3D" id="1.10.10.580">
    <property type="entry name" value="Structural maintenance of chromosome 1. Chain E"/>
    <property type="match status" value="1"/>
</dbReference>
<accession>A0A832V089</accession>
<reference evidence="1 2" key="1">
    <citation type="journal article" name="Nat. Commun.">
        <title>Undinarchaeota illuminate DPANN phylogeny and the impact of gene transfer on archaeal evolution.</title>
        <authorList>
            <person name="Dombrowski N."/>
            <person name="Williams T.A."/>
            <person name="Sun J."/>
            <person name="Woodcroft B.J."/>
            <person name="Lee J.H."/>
            <person name="Minh B.Q."/>
            <person name="Rinke C."/>
            <person name="Spang A."/>
        </authorList>
    </citation>
    <scope>NUCLEOTIDE SEQUENCE [LARGE SCALE GENOMIC DNA]</scope>
    <source>
        <strain evidence="1">MAG_bin17</strain>
    </source>
</reference>
<dbReference type="Pfam" id="PF02616">
    <property type="entry name" value="SMC_ScpA"/>
    <property type="match status" value="2"/>
</dbReference>
<sequence>MELNLDQILQSERAWEYVLLDIVRSENLDPWDIDISRLTAKYTERINQMKEFDLKVPARLLLAAAILLRMKSDRLVDSEEREAYAELLRGDEEFLFGDDDEESGPSEEVPLLTLITKRKHLRKITLEDLIGKLEVSMRPKERKVKVEPFVLVFDEVDITEQIEELYTKIMESKKDKIPFDDLLPSKTREDMINTLMPLLHLANDSKVKLVQEKLFEDLYVLSEKN</sequence>
<keyword evidence="2" id="KW-1185">Reference proteome</keyword>
<dbReference type="Proteomes" id="UP000604391">
    <property type="component" value="Unassembled WGS sequence"/>
</dbReference>